<dbReference type="EMBL" id="LWBP01000002">
    <property type="protein sequence ID" value="OQP67849.1"/>
    <property type="molecule type" value="Genomic_DNA"/>
</dbReference>
<name>A0A1V9GB10_9BACT</name>
<protein>
    <submittedName>
        <fullName evidence="1">Uncharacterized protein</fullName>
    </submittedName>
</protein>
<keyword evidence="2" id="KW-1185">Reference proteome</keyword>
<accession>A0A1V9GB10</accession>
<reference evidence="2" key="1">
    <citation type="submission" date="2016-04" db="EMBL/GenBank/DDBJ databases">
        <authorList>
            <person name="Chen L."/>
            <person name="Zhuang W."/>
            <person name="Wang G."/>
        </authorList>
    </citation>
    <scope>NUCLEOTIDE SEQUENCE [LARGE SCALE GENOMIC DNA]</scope>
    <source>
        <strain evidence="2">208</strain>
    </source>
</reference>
<sequence length="78" mass="8505">MQRIRELPEAAHQTLHKTMPAVRMSNFPMEPAELENSTSGNTCPATPELKIQINEKGVAGLVLMPGVVFAFDAPPSPY</sequence>
<dbReference type="Proteomes" id="UP000192276">
    <property type="component" value="Unassembled WGS sequence"/>
</dbReference>
<comment type="caution">
    <text evidence="1">The sequence shown here is derived from an EMBL/GenBank/DDBJ whole genome shotgun (WGS) entry which is preliminary data.</text>
</comment>
<evidence type="ECO:0000313" key="2">
    <source>
        <dbReference type="Proteomes" id="UP000192276"/>
    </source>
</evidence>
<dbReference type="RefSeq" id="WP_081159474.1">
    <property type="nucleotide sequence ID" value="NZ_LWBP01000002.1"/>
</dbReference>
<proteinExistence type="predicted"/>
<evidence type="ECO:0000313" key="1">
    <source>
        <dbReference type="EMBL" id="OQP67849.1"/>
    </source>
</evidence>
<dbReference type="AlphaFoldDB" id="A0A1V9GB10"/>
<gene>
    <name evidence="1" type="ORF">A4R26_10100</name>
</gene>
<organism evidence="1 2">
    <name type="scientific">Niastella populi</name>
    <dbReference type="NCBI Taxonomy" id="550983"/>
    <lineage>
        <taxon>Bacteria</taxon>
        <taxon>Pseudomonadati</taxon>
        <taxon>Bacteroidota</taxon>
        <taxon>Chitinophagia</taxon>
        <taxon>Chitinophagales</taxon>
        <taxon>Chitinophagaceae</taxon>
        <taxon>Niastella</taxon>
    </lineage>
</organism>